<dbReference type="PANTHER" id="PTHR20941:SF1">
    <property type="entry name" value="FOLIC ACID SYNTHESIS PROTEIN FOL1"/>
    <property type="match status" value="1"/>
</dbReference>
<evidence type="ECO:0000256" key="9">
    <source>
        <dbReference type="ARBA" id="ARBA00022842"/>
    </source>
</evidence>
<evidence type="ECO:0000256" key="11">
    <source>
        <dbReference type="ARBA" id="ARBA00030193"/>
    </source>
</evidence>
<comment type="cofactor">
    <cofactor evidence="2 12">
        <name>Mg(2+)</name>
        <dbReference type="ChEBI" id="CHEBI:18420"/>
    </cofactor>
</comment>
<dbReference type="SUPFAM" id="SSF51717">
    <property type="entry name" value="Dihydropteroate synthetase-like"/>
    <property type="match status" value="1"/>
</dbReference>
<dbReference type="InterPro" id="IPR006390">
    <property type="entry name" value="DHP_synth_dom"/>
</dbReference>
<dbReference type="GO" id="GO:0046654">
    <property type="term" value="P:tetrahydrofolate biosynthetic process"/>
    <property type="evidence" value="ECO:0007669"/>
    <property type="project" value="UniProtKB-UniPathway"/>
</dbReference>
<comment type="catalytic activity">
    <reaction evidence="1">
        <text>(7,8-dihydropterin-6-yl)methyl diphosphate + 4-aminobenzoate = 7,8-dihydropteroate + diphosphate</text>
        <dbReference type="Rhea" id="RHEA:19949"/>
        <dbReference type="ChEBI" id="CHEBI:17836"/>
        <dbReference type="ChEBI" id="CHEBI:17839"/>
        <dbReference type="ChEBI" id="CHEBI:33019"/>
        <dbReference type="ChEBI" id="CHEBI:72950"/>
        <dbReference type="EC" id="2.5.1.15"/>
    </reaction>
</comment>
<dbReference type="UniPathway" id="UPA00077">
    <property type="reaction ID" value="UER00156"/>
</dbReference>
<dbReference type="GO" id="GO:0046656">
    <property type="term" value="P:folic acid biosynthetic process"/>
    <property type="evidence" value="ECO:0007669"/>
    <property type="project" value="UniProtKB-KW"/>
</dbReference>
<accession>A0A239A5Q1</accession>
<evidence type="ECO:0000313" key="15">
    <source>
        <dbReference type="Proteomes" id="UP000198403"/>
    </source>
</evidence>
<organism evidence="14 15">
    <name type="scientific">Blastococcus mobilis</name>
    <dbReference type="NCBI Taxonomy" id="1938746"/>
    <lineage>
        <taxon>Bacteria</taxon>
        <taxon>Bacillati</taxon>
        <taxon>Actinomycetota</taxon>
        <taxon>Actinomycetes</taxon>
        <taxon>Geodermatophilales</taxon>
        <taxon>Geodermatophilaceae</taxon>
        <taxon>Blastococcus</taxon>
    </lineage>
</organism>
<dbReference type="PROSITE" id="PS50972">
    <property type="entry name" value="PTERIN_BINDING"/>
    <property type="match status" value="1"/>
</dbReference>
<keyword evidence="10 12" id="KW-0289">Folate biosynthesis</keyword>
<dbReference type="PROSITE" id="PS00793">
    <property type="entry name" value="DHPS_2"/>
    <property type="match status" value="1"/>
</dbReference>
<dbReference type="FunFam" id="3.20.20.20:FF:000006">
    <property type="entry name" value="Dihydropteroate synthase"/>
    <property type="match status" value="1"/>
</dbReference>
<comment type="similarity">
    <text evidence="4 12">Belongs to the DHPS family.</text>
</comment>
<proteinExistence type="inferred from homology"/>
<dbReference type="Gene3D" id="3.20.20.20">
    <property type="entry name" value="Dihydropteroate synthase-like"/>
    <property type="match status" value="1"/>
</dbReference>
<keyword evidence="7 12" id="KW-0808">Transferase</keyword>
<dbReference type="InterPro" id="IPR000489">
    <property type="entry name" value="Pterin-binding_dom"/>
</dbReference>
<dbReference type="Pfam" id="PF00809">
    <property type="entry name" value="Pterin_bind"/>
    <property type="match status" value="1"/>
</dbReference>
<evidence type="ECO:0000256" key="3">
    <source>
        <dbReference type="ARBA" id="ARBA00004763"/>
    </source>
</evidence>
<protein>
    <recommendedName>
        <fullName evidence="6 12">Dihydropteroate synthase</fullName>
        <shortName evidence="12">DHPS</shortName>
        <ecNumber evidence="5 12">2.5.1.15</ecNumber>
    </recommendedName>
    <alternativeName>
        <fullName evidence="11 12">Dihydropteroate pyrophosphorylase</fullName>
    </alternativeName>
</protein>
<dbReference type="CDD" id="cd00739">
    <property type="entry name" value="DHPS"/>
    <property type="match status" value="1"/>
</dbReference>
<dbReference type="EC" id="2.5.1.15" evidence="5 12"/>
<dbReference type="NCBIfam" id="TIGR01496">
    <property type="entry name" value="DHPS"/>
    <property type="match status" value="1"/>
</dbReference>
<gene>
    <name evidence="14" type="ORF">SAMN06272737_13816</name>
</gene>
<feature type="domain" description="Pterin-binding" evidence="13">
    <location>
        <begin position="28"/>
        <end position="286"/>
    </location>
</feature>
<dbReference type="EMBL" id="FZNO01000038">
    <property type="protein sequence ID" value="SNR90965.1"/>
    <property type="molecule type" value="Genomic_DNA"/>
</dbReference>
<dbReference type="Proteomes" id="UP000198403">
    <property type="component" value="Unassembled WGS sequence"/>
</dbReference>
<dbReference type="GO" id="GO:0005829">
    <property type="term" value="C:cytosol"/>
    <property type="evidence" value="ECO:0007669"/>
    <property type="project" value="TreeGrafter"/>
</dbReference>
<dbReference type="InterPro" id="IPR045031">
    <property type="entry name" value="DHP_synth-like"/>
</dbReference>
<evidence type="ECO:0000256" key="8">
    <source>
        <dbReference type="ARBA" id="ARBA00022723"/>
    </source>
</evidence>
<comment type="function">
    <text evidence="12">Catalyzes the condensation of para-aminobenzoate (pABA) with 6-hydroxymethyl-7,8-dihydropterin diphosphate (DHPt-PP) to form 7,8-dihydropteroate (H2Pte), the immediate precursor of folate derivatives.</text>
</comment>
<dbReference type="GO" id="GO:0004156">
    <property type="term" value="F:dihydropteroate synthase activity"/>
    <property type="evidence" value="ECO:0007669"/>
    <property type="project" value="UniProtKB-EC"/>
</dbReference>
<dbReference type="AlphaFoldDB" id="A0A239A5Q1"/>
<evidence type="ECO:0000256" key="12">
    <source>
        <dbReference type="RuleBase" id="RU361205"/>
    </source>
</evidence>
<evidence type="ECO:0000256" key="2">
    <source>
        <dbReference type="ARBA" id="ARBA00001946"/>
    </source>
</evidence>
<dbReference type="InterPro" id="IPR011005">
    <property type="entry name" value="Dihydropteroate_synth-like_sf"/>
</dbReference>
<evidence type="ECO:0000256" key="10">
    <source>
        <dbReference type="ARBA" id="ARBA00022909"/>
    </source>
</evidence>
<evidence type="ECO:0000259" key="13">
    <source>
        <dbReference type="PROSITE" id="PS50972"/>
    </source>
</evidence>
<evidence type="ECO:0000256" key="4">
    <source>
        <dbReference type="ARBA" id="ARBA00009503"/>
    </source>
</evidence>
<reference evidence="14 15" key="1">
    <citation type="submission" date="2017-06" db="EMBL/GenBank/DDBJ databases">
        <authorList>
            <person name="Kim H.J."/>
            <person name="Triplett B.A."/>
        </authorList>
    </citation>
    <scope>NUCLEOTIDE SEQUENCE [LARGE SCALE GENOMIC DNA]</scope>
    <source>
        <strain evidence="14 15">DSM 44272</strain>
    </source>
</reference>
<evidence type="ECO:0000256" key="6">
    <source>
        <dbReference type="ARBA" id="ARBA00016919"/>
    </source>
</evidence>
<keyword evidence="15" id="KW-1185">Reference proteome</keyword>
<dbReference type="RefSeq" id="WP_254920856.1">
    <property type="nucleotide sequence ID" value="NZ_FZNO01000038.1"/>
</dbReference>
<comment type="pathway">
    <text evidence="3 12">Cofactor biosynthesis; tetrahydrofolate biosynthesis; 7,8-dihydrofolate from 2-amino-4-hydroxy-6-hydroxymethyl-7,8-dihydropteridine diphosphate and 4-aminobenzoate: step 1/2.</text>
</comment>
<keyword evidence="8 12" id="KW-0479">Metal-binding</keyword>
<sequence>MRADLAGVERVAPARKVERWFPPPLDRCRVMGILNVTPDSFSDGGRYPDMYAAVAHGLAMHGAGADLVDVGGESTRPGAGRISAGEERRRVLPVITELSRAGVPVSVDTTRAEVAAAAIEAGAVMVNDVSGGCADPGMVDVVAGTGVRWVLMHWRGHSRDMYARAHYRDVVTEVSAELTTRAEAAVAAGVNPAQLILDPGLGFAKEAGHDWTLLAGLDRLVALGCPVLVGASRKSFLGRLLADRRGQVRPVQQRDAGTLAITVLAAQAGVWGVRVHDVGSSVDAVLTVAAARAQPRSPGPVLG</sequence>
<evidence type="ECO:0000256" key="7">
    <source>
        <dbReference type="ARBA" id="ARBA00022679"/>
    </source>
</evidence>
<name>A0A239A5Q1_9ACTN</name>
<dbReference type="PROSITE" id="PS00792">
    <property type="entry name" value="DHPS_1"/>
    <property type="match status" value="1"/>
</dbReference>
<evidence type="ECO:0000256" key="5">
    <source>
        <dbReference type="ARBA" id="ARBA00012458"/>
    </source>
</evidence>
<evidence type="ECO:0000313" key="14">
    <source>
        <dbReference type="EMBL" id="SNR90965.1"/>
    </source>
</evidence>
<keyword evidence="9 12" id="KW-0460">Magnesium</keyword>
<dbReference type="GO" id="GO:0046872">
    <property type="term" value="F:metal ion binding"/>
    <property type="evidence" value="ECO:0007669"/>
    <property type="project" value="UniProtKB-KW"/>
</dbReference>
<evidence type="ECO:0000256" key="1">
    <source>
        <dbReference type="ARBA" id="ARBA00000012"/>
    </source>
</evidence>
<dbReference type="PANTHER" id="PTHR20941">
    <property type="entry name" value="FOLATE SYNTHESIS PROTEINS"/>
    <property type="match status" value="1"/>
</dbReference>